<accession>A0ABW1YB53</accession>
<feature type="transmembrane region" description="Helical" evidence="6">
    <location>
        <begin position="78"/>
        <end position="99"/>
    </location>
</feature>
<keyword evidence="4 6" id="KW-0472">Membrane</keyword>
<proteinExistence type="predicted"/>
<dbReference type="InterPro" id="IPR020846">
    <property type="entry name" value="MFS_dom"/>
</dbReference>
<feature type="domain" description="Major facilitator superfamily (MFS) profile" evidence="7">
    <location>
        <begin position="1"/>
        <end position="303"/>
    </location>
</feature>
<evidence type="ECO:0000256" key="5">
    <source>
        <dbReference type="SAM" id="MobiDB-lite"/>
    </source>
</evidence>
<feature type="transmembrane region" description="Helical" evidence="6">
    <location>
        <begin position="170"/>
        <end position="191"/>
    </location>
</feature>
<protein>
    <submittedName>
        <fullName evidence="8">MFS transporter</fullName>
    </submittedName>
</protein>
<feature type="compositionally biased region" description="Polar residues" evidence="5">
    <location>
        <begin position="286"/>
        <end position="295"/>
    </location>
</feature>
<name>A0ABW1YB53_9DEIO</name>
<dbReference type="SUPFAM" id="SSF103473">
    <property type="entry name" value="MFS general substrate transporter"/>
    <property type="match status" value="1"/>
</dbReference>
<evidence type="ECO:0000259" key="7">
    <source>
        <dbReference type="PROSITE" id="PS50850"/>
    </source>
</evidence>
<gene>
    <name evidence="8" type="ORF">ACFP81_04995</name>
</gene>
<evidence type="ECO:0000313" key="9">
    <source>
        <dbReference type="Proteomes" id="UP001596297"/>
    </source>
</evidence>
<evidence type="ECO:0000256" key="2">
    <source>
        <dbReference type="ARBA" id="ARBA00022692"/>
    </source>
</evidence>
<evidence type="ECO:0000256" key="6">
    <source>
        <dbReference type="SAM" id="Phobius"/>
    </source>
</evidence>
<dbReference type="PROSITE" id="PS50850">
    <property type="entry name" value="MFS"/>
    <property type="match status" value="1"/>
</dbReference>
<sequence length="303" mass="31989">MVLAALAPNMLLLVAARFVEGLGVGGLVALPFVVIPAAYTGQAQARMLAAVSSMWLLPGLLGPPLASSLAEASSWRTVFWALAGLLVVAAPLCLLPLRGLPHTPVKSSKRLLWPAAGLMLAAAALIEGLRRADLPGFGLAGLGLVGMALTMRPLFPAGLWSLRPGLPSAMLLRGFIAFSQMGLNSFVILALRRLHDLSLRDAGWMLSIGGLAWTLGSWGQAQLEKNTAPSRGLPASGAARCCSRWGWWSRRWACWGRCRCGPPTPAGWRRASAWAWPTIPTASGPWATSQTQNAGSFRASGPT</sequence>
<comment type="subcellular location">
    <subcellularLocation>
        <location evidence="1">Membrane</location>
        <topology evidence="1">Multi-pass membrane protein</topology>
    </subcellularLocation>
</comment>
<feature type="region of interest" description="Disordered" evidence="5">
    <location>
        <begin position="281"/>
        <end position="303"/>
    </location>
</feature>
<dbReference type="PANTHER" id="PTHR23501:SF154">
    <property type="entry name" value="MULTIDRUG-EFFLUX TRANSPORTER RV1634-RELATED"/>
    <property type="match status" value="1"/>
</dbReference>
<dbReference type="Gene3D" id="1.20.1720.10">
    <property type="entry name" value="Multidrug resistance protein D"/>
    <property type="match status" value="1"/>
</dbReference>
<dbReference type="InterPro" id="IPR011701">
    <property type="entry name" value="MFS"/>
</dbReference>
<dbReference type="InterPro" id="IPR036259">
    <property type="entry name" value="MFS_trans_sf"/>
</dbReference>
<evidence type="ECO:0000256" key="1">
    <source>
        <dbReference type="ARBA" id="ARBA00004141"/>
    </source>
</evidence>
<keyword evidence="3 6" id="KW-1133">Transmembrane helix</keyword>
<dbReference type="RefSeq" id="WP_380082433.1">
    <property type="nucleotide sequence ID" value="NZ_JBHSWD010000001.1"/>
</dbReference>
<dbReference type="Proteomes" id="UP001596297">
    <property type="component" value="Unassembled WGS sequence"/>
</dbReference>
<dbReference type="Pfam" id="PF07690">
    <property type="entry name" value="MFS_1"/>
    <property type="match status" value="1"/>
</dbReference>
<evidence type="ECO:0000313" key="8">
    <source>
        <dbReference type="EMBL" id="MFC6591429.1"/>
    </source>
</evidence>
<evidence type="ECO:0000256" key="3">
    <source>
        <dbReference type="ARBA" id="ARBA00022989"/>
    </source>
</evidence>
<reference evidence="9" key="1">
    <citation type="journal article" date="2019" name="Int. J. Syst. Evol. Microbiol.">
        <title>The Global Catalogue of Microorganisms (GCM) 10K type strain sequencing project: providing services to taxonomists for standard genome sequencing and annotation.</title>
        <authorList>
            <consortium name="The Broad Institute Genomics Platform"/>
            <consortium name="The Broad Institute Genome Sequencing Center for Infectious Disease"/>
            <person name="Wu L."/>
            <person name="Ma J."/>
        </authorList>
    </citation>
    <scope>NUCLEOTIDE SEQUENCE [LARGE SCALE GENOMIC DNA]</scope>
    <source>
        <strain evidence="9">CGMCC 1.15772</strain>
    </source>
</reference>
<evidence type="ECO:0000256" key="4">
    <source>
        <dbReference type="ARBA" id="ARBA00023136"/>
    </source>
</evidence>
<dbReference type="EMBL" id="JBHSWD010000001">
    <property type="protein sequence ID" value="MFC6591429.1"/>
    <property type="molecule type" value="Genomic_DNA"/>
</dbReference>
<keyword evidence="9" id="KW-1185">Reference proteome</keyword>
<dbReference type="PANTHER" id="PTHR23501">
    <property type="entry name" value="MAJOR FACILITATOR SUPERFAMILY"/>
    <property type="match status" value="1"/>
</dbReference>
<keyword evidence="2 6" id="KW-0812">Transmembrane</keyword>
<feature type="transmembrane region" description="Helical" evidence="6">
    <location>
        <begin position="111"/>
        <end position="129"/>
    </location>
</feature>
<organism evidence="8 9">
    <name type="scientific">Deinococcus lacus</name>
    <dbReference type="NCBI Taxonomy" id="392561"/>
    <lineage>
        <taxon>Bacteria</taxon>
        <taxon>Thermotogati</taxon>
        <taxon>Deinococcota</taxon>
        <taxon>Deinococci</taxon>
        <taxon>Deinococcales</taxon>
        <taxon>Deinococcaceae</taxon>
        <taxon>Deinococcus</taxon>
    </lineage>
</organism>
<comment type="caution">
    <text evidence="8">The sequence shown here is derived from an EMBL/GenBank/DDBJ whole genome shotgun (WGS) entry which is preliminary data.</text>
</comment>
<feature type="transmembrane region" description="Helical" evidence="6">
    <location>
        <begin position="136"/>
        <end position="155"/>
    </location>
</feature>